<accession>A0A0P1MMC9</accession>
<evidence type="ECO:0000313" key="2">
    <source>
        <dbReference type="EMBL" id="CUU09273.1"/>
    </source>
</evidence>
<dbReference type="InterPro" id="IPR029044">
    <property type="entry name" value="Nucleotide-diphossugar_trans"/>
</dbReference>
<accession>A0A0S4NEP2</accession>
<keyword evidence="2" id="KW-0808">Transferase</keyword>
<dbReference type="SUPFAM" id="SSF53448">
    <property type="entry name" value="Nucleotide-diphospho-sugar transferases"/>
    <property type="match status" value="1"/>
</dbReference>
<dbReference type="PANTHER" id="PTHR42883">
    <property type="entry name" value="GLUCOSE-1-PHOSPHATE THYMIDYLTRANSFERASE"/>
    <property type="match status" value="1"/>
</dbReference>
<proteinExistence type="predicted"/>
<dbReference type="GO" id="GO:0016740">
    <property type="term" value="F:transferase activity"/>
    <property type="evidence" value="ECO:0007669"/>
    <property type="project" value="UniProtKB-KW"/>
</dbReference>
<dbReference type="OrthoDB" id="9803871at2"/>
<name>A0A0N7MQV1_9BACT</name>
<sequence>MKAVIPVAGVGTRLRPHTYTQPKVLLNVAGKPILGHIIDKLVENSIKDILLIVGHLGEMIKNYVESSYPDVRFEFIEQKEPLGLGHAIYLAGEAFKDEDEILIILGDTIFDFDISKFLKSKFTTIGVKAVEDPRRFGVVILNGDKFASRLIEKPSEPESNLAIVGIYLIKNPKLLKEALDEVVKGEIKTKGEYQLTDALQLMVNKGEKITVFEIDGWYDCGKPETLLETNKFLLQKNNAGLIKFGKFENVLLIPPVYISPTSKIENSIIGPYTTVSDDVEISSSIIRNSIIGDGAKIQNALLDSSIVGSGVVLRGDYKRVNIGDSSEIEFY</sequence>
<dbReference type="EMBL" id="FAOP01000015">
    <property type="protein sequence ID" value="CUU09273.1"/>
    <property type="molecule type" value="Genomic_DNA"/>
</dbReference>
<dbReference type="InterPro" id="IPR005835">
    <property type="entry name" value="NTP_transferase_dom"/>
</dbReference>
<evidence type="ECO:0000313" key="3">
    <source>
        <dbReference type="Proteomes" id="UP000182011"/>
    </source>
</evidence>
<dbReference type="Gene3D" id="2.160.10.10">
    <property type="entry name" value="Hexapeptide repeat proteins"/>
    <property type="match status" value="1"/>
</dbReference>
<gene>
    <name evidence="2" type="ORF">JGI4_02328</name>
</gene>
<accession>A0A0P1L858</accession>
<accession>A0A0N7MQV1</accession>
<protein>
    <submittedName>
        <fullName evidence="2">Glucose-1-phosphate thymidylyltransferase</fullName>
    </submittedName>
</protein>
<dbReference type="RefSeq" id="WP_075427208.1">
    <property type="nucleotide sequence ID" value="NZ_CZVL01000020.1"/>
</dbReference>
<reference evidence="2 3" key="1">
    <citation type="submission" date="2015-11" db="EMBL/GenBank/DDBJ databases">
        <authorList>
            <person name="Zhang Y."/>
            <person name="Guo Z."/>
        </authorList>
    </citation>
    <scope>NUCLEOTIDE SEQUENCE [LARGE SCALE GENOMIC DNA]</scope>
    <source>
        <strain evidence="2">JGI-4</strain>
    </source>
</reference>
<dbReference type="Proteomes" id="UP000182011">
    <property type="component" value="Unassembled WGS sequence"/>
</dbReference>
<dbReference type="Pfam" id="PF00483">
    <property type="entry name" value="NTP_transferase"/>
    <property type="match status" value="1"/>
</dbReference>
<evidence type="ECO:0000259" key="1">
    <source>
        <dbReference type="Pfam" id="PF00483"/>
    </source>
</evidence>
<dbReference type="AlphaFoldDB" id="A0A0N7MQV1"/>
<feature type="domain" description="Nucleotidyl transferase" evidence="1">
    <location>
        <begin position="2"/>
        <end position="235"/>
    </location>
</feature>
<accession>A0A0P1LF88</accession>
<accession>A0A0P1M6H5</accession>
<dbReference type="STRING" id="1633631.GCA_001442925_02317"/>
<dbReference type="PANTHER" id="PTHR42883:SF2">
    <property type="entry name" value="THYMIDYLYLTRANSFERASE"/>
    <property type="match status" value="1"/>
</dbReference>
<dbReference type="Gene3D" id="3.90.550.10">
    <property type="entry name" value="Spore Coat Polysaccharide Biosynthesis Protein SpsA, Chain A"/>
    <property type="match status" value="1"/>
</dbReference>
<organism evidence="2 3">
    <name type="scientific">Candidatus Kryptonium thompsonii</name>
    <dbReference type="NCBI Taxonomy" id="1633631"/>
    <lineage>
        <taxon>Bacteria</taxon>
        <taxon>Pseudomonadati</taxon>
        <taxon>Candidatus Kryptoniota</taxon>
        <taxon>Candidatus Kryptonium</taxon>
    </lineage>
</organism>